<protein>
    <submittedName>
        <fullName evidence="2">Uncharacterized protein</fullName>
    </submittedName>
</protein>
<name>A0AAE0ZL58_9GAST</name>
<dbReference type="Proteomes" id="UP001283361">
    <property type="component" value="Unassembled WGS sequence"/>
</dbReference>
<comment type="caution">
    <text evidence="2">The sequence shown here is derived from an EMBL/GenBank/DDBJ whole genome shotgun (WGS) entry which is preliminary data.</text>
</comment>
<feature type="region of interest" description="Disordered" evidence="1">
    <location>
        <begin position="1"/>
        <end position="23"/>
    </location>
</feature>
<reference evidence="2" key="1">
    <citation type="journal article" date="2023" name="G3 (Bethesda)">
        <title>A reference genome for the long-term kleptoplast-retaining sea slug Elysia crispata morphotype clarki.</title>
        <authorList>
            <person name="Eastman K.E."/>
            <person name="Pendleton A.L."/>
            <person name="Shaikh M.A."/>
            <person name="Suttiyut T."/>
            <person name="Ogas R."/>
            <person name="Tomko P."/>
            <person name="Gavelis G."/>
            <person name="Widhalm J.R."/>
            <person name="Wisecaver J.H."/>
        </authorList>
    </citation>
    <scope>NUCLEOTIDE SEQUENCE</scope>
    <source>
        <strain evidence="2">ECLA1</strain>
    </source>
</reference>
<dbReference type="EMBL" id="JAWDGP010003764">
    <property type="protein sequence ID" value="KAK3771172.1"/>
    <property type="molecule type" value="Genomic_DNA"/>
</dbReference>
<organism evidence="2 3">
    <name type="scientific">Elysia crispata</name>
    <name type="common">lettuce slug</name>
    <dbReference type="NCBI Taxonomy" id="231223"/>
    <lineage>
        <taxon>Eukaryota</taxon>
        <taxon>Metazoa</taxon>
        <taxon>Spiralia</taxon>
        <taxon>Lophotrochozoa</taxon>
        <taxon>Mollusca</taxon>
        <taxon>Gastropoda</taxon>
        <taxon>Heterobranchia</taxon>
        <taxon>Euthyneura</taxon>
        <taxon>Panpulmonata</taxon>
        <taxon>Sacoglossa</taxon>
        <taxon>Placobranchoidea</taxon>
        <taxon>Plakobranchidae</taxon>
        <taxon>Elysia</taxon>
    </lineage>
</organism>
<dbReference type="AlphaFoldDB" id="A0AAE0ZL58"/>
<evidence type="ECO:0000313" key="3">
    <source>
        <dbReference type="Proteomes" id="UP001283361"/>
    </source>
</evidence>
<sequence length="118" mass="12938">MMPLAGSNPEPLPLQRAQQEQQDATPVVSLAIISPWPRTSGRSMVSPSCPFESRLELITSSVVMAGCHRIQDNGSTLSDCGYRPSWRLPLPLPIRDVQSGYLGHAQIDCHSVSERLLD</sequence>
<accession>A0AAE0ZL58</accession>
<evidence type="ECO:0000256" key="1">
    <source>
        <dbReference type="SAM" id="MobiDB-lite"/>
    </source>
</evidence>
<evidence type="ECO:0000313" key="2">
    <source>
        <dbReference type="EMBL" id="KAK3771172.1"/>
    </source>
</evidence>
<keyword evidence="3" id="KW-1185">Reference proteome</keyword>
<gene>
    <name evidence="2" type="ORF">RRG08_053319</name>
</gene>
<proteinExistence type="predicted"/>